<dbReference type="GO" id="GO:0042597">
    <property type="term" value="C:periplasmic space"/>
    <property type="evidence" value="ECO:0007669"/>
    <property type="project" value="UniProtKB-SubCell"/>
</dbReference>
<keyword evidence="5" id="KW-0732">Signal</keyword>
<evidence type="ECO:0000256" key="1">
    <source>
        <dbReference type="ARBA" id="ARBA00022448"/>
    </source>
</evidence>
<evidence type="ECO:0000256" key="4">
    <source>
        <dbReference type="ARBA" id="ARBA00023008"/>
    </source>
</evidence>
<feature type="signal peptide" evidence="5">
    <location>
        <begin position="1"/>
        <end position="19"/>
    </location>
</feature>
<dbReference type="InterPro" id="IPR000923">
    <property type="entry name" value="BlueCu_1"/>
</dbReference>
<organism evidence="7 8">
    <name type="scientific">Aeromonas simiae</name>
    <dbReference type="NCBI Taxonomy" id="218936"/>
    <lineage>
        <taxon>Bacteria</taxon>
        <taxon>Pseudomonadati</taxon>
        <taxon>Pseudomonadota</taxon>
        <taxon>Gammaproteobacteria</taxon>
        <taxon>Aeromonadales</taxon>
        <taxon>Aeromonadaceae</taxon>
        <taxon>Aeromonas</taxon>
    </lineage>
</organism>
<dbReference type="InterPro" id="IPR050845">
    <property type="entry name" value="Cu-binding_ET"/>
</dbReference>
<dbReference type="AlphaFoldDB" id="A0A5J6WZ16"/>
<feature type="domain" description="Blue (type 1) copper" evidence="6">
    <location>
        <begin position="23"/>
        <end position="146"/>
    </location>
</feature>
<proteinExistence type="predicted"/>
<keyword evidence="8" id="KW-1185">Reference proteome</keyword>
<evidence type="ECO:0000256" key="5">
    <source>
        <dbReference type="RuleBase" id="RU363017"/>
    </source>
</evidence>
<accession>A0A5J6WZ16</accession>
<keyword evidence="3 5" id="KW-0249">Electron transport</keyword>
<sequence length="147" mass="15147">MRYAIPFLLLGVIAAPVLAADACSLTIEGDDAMKFSADAMSVPASCQEVTVTLKHVGKLPVTAMGHNWVLAATADLQGVATDGMSAGAANGYLKEGDPRVIAHTQLIGGGESSSVTFSAKDLAGKDLSFFCSFPGHWAIMKGSFKVG</sequence>
<dbReference type="KEGG" id="asim:FE240_12940"/>
<reference evidence="7 8" key="1">
    <citation type="submission" date="2019-05" db="EMBL/GenBank/DDBJ databases">
        <title>OXA-830, a novel chromosomally encoded expanded-spectrum class D beta-lactamase in Aeromonas simiae.</title>
        <authorList>
            <person name="Zhou W."/>
            <person name="Chen Q."/>
        </authorList>
    </citation>
    <scope>NUCLEOTIDE SEQUENCE [LARGE SCALE GENOMIC DNA]</scope>
    <source>
        <strain evidence="7 8">A6</strain>
    </source>
</reference>
<protein>
    <recommendedName>
        <fullName evidence="5">Azurin</fullName>
    </recommendedName>
</protein>
<keyword evidence="1 5" id="KW-0813">Transport</keyword>
<evidence type="ECO:0000313" key="7">
    <source>
        <dbReference type="EMBL" id="QFI55511.1"/>
    </source>
</evidence>
<dbReference type="PANTHER" id="PTHR38439">
    <property type="entry name" value="AURACYANIN-B"/>
    <property type="match status" value="1"/>
</dbReference>
<dbReference type="NCBIfam" id="TIGR02695">
    <property type="entry name" value="azurin"/>
    <property type="match status" value="1"/>
</dbReference>
<keyword evidence="2 5" id="KW-0479">Metal-binding</keyword>
<feature type="chain" id="PRO_5023968362" description="Azurin" evidence="5">
    <location>
        <begin position="20"/>
        <end position="147"/>
    </location>
</feature>
<name>A0A5J6WZ16_9GAMM</name>
<dbReference type="CDD" id="cd13922">
    <property type="entry name" value="Azurin"/>
    <property type="match status" value="1"/>
</dbReference>
<dbReference type="EMBL" id="CP040449">
    <property type="protein sequence ID" value="QFI55511.1"/>
    <property type="molecule type" value="Genomic_DNA"/>
</dbReference>
<dbReference type="Gene3D" id="2.60.40.420">
    <property type="entry name" value="Cupredoxins - blue copper proteins"/>
    <property type="match status" value="1"/>
</dbReference>
<evidence type="ECO:0000256" key="2">
    <source>
        <dbReference type="ARBA" id="ARBA00022723"/>
    </source>
</evidence>
<dbReference type="GO" id="GO:0009055">
    <property type="term" value="F:electron transfer activity"/>
    <property type="evidence" value="ECO:0007669"/>
    <property type="project" value="InterPro"/>
</dbReference>
<dbReference type="PANTHER" id="PTHR38439:SF2">
    <property type="entry name" value="OUTER MEMBRANE PROTEIN H.8"/>
    <property type="match status" value="1"/>
</dbReference>
<keyword evidence="4 5" id="KW-0186">Copper</keyword>
<dbReference type="Pfam" id="PF00127">
    <property type="entry name" value="Copper-bind"/>
    <property type="match status" value="1"/>
</dbReference>
<dbReference type="InterPro" id="IPR008972">
    <property type="entry name" value="Cupredoxin"/>
</dbReference>
<evidence type="ECO:0000259" key="6">
    <source>
        <dbReference type="Pfam" id="PF00127"/>
    </source>
</evidence>
<comment type="function">
    <text evidence="5">Transfers electrons from cytochrome c551 to cytochrome oxidase.</text>
</comment>
<evidence type="ECO:0000313" key="8">
    <source>
        <dbReference type="Proteomes" id="UP000594034"/>
    </source>
</evidence>
<gene>
    <name evidence="7" type="primary">azu</name>
    <name evidence="7" type="ORF">FE240_12940</name>
</gene>
<comment type="subcellular location">
    <subcellularLocation>
        <location evidence="5">Periplasm</location>
    </subcellularLocation>
</comment>
<dbReference type="SUPFAM" id="SSF49503">
    <property type="entry name" value="Cupredoxins"/>
    <property type="match status" value="1"/>
</dbReference>
<dbReference type="Proteomes" id="UP000594034">
    <property type="component" value="Chromosome"/>
</dbReference>
<dbReference type="InterPro" id="IPR014068">
    <property type="entry name" value="Azurin"/>
</dbReference>
<evidence type="ECO:0000256" key="3">
    <source>
        <dbReference type="ARBA" id="ARBA00022982"/>
    </source>
</evidence>
<keyword evidence="5" id="KW-0574">Periplasm</keyword>
<dbReference type="RefSeq" id="WP_193001481.1">
    <property type="nucleotide sequence ID" value="NZ_CP040449.1"/>
</dbReference>
<dbReference type="GO" id="GO:0005507">
    <property type="term" value="F:copper ion binding"/>
    <property type="evidence" value="ECO:0007669"/>
    <property type="project" value="UniProtKB-UniRule"/>
</dbReference>